<comment type="caution">
    <text evidence="2">The sequence shown here is derived from an EMBL/GenBank/DDBJ whole genome shotgun (WGS) entry which is preliminary data.</text>
</comment>
<accession>A0A084EKK5</accession>
<dbReference type="InterPro" id="IPR044855">
    <property type="entry name" value="CoA-Trfase_III_dom3_sf"/>
</dbReference>
<evidence type="ECO:0000256" key="1">
    <source>
        <dbReference type="ARBA" id="ARBA00022679"/>
    </source>
</evidence>
<dbReference type="RefSeq" id="WP_037519823.1">
    <property type="nucleotide sequence ID" value="NZ_JGVR01000015.1"/>
</dbReference>
<dbReference type="Proteomes" id="UP000028534">
    <property type="component" value="Unassembled WGS sequence"/>
</dbReference>
<proteinExistence type="predicted"/>
<dbReference type="InterPro" id="IPR003673">
    <property type="entry name" value="CoA-Trfase_fam_III"/>
</dbReference>
<reference evidence="2 3" key="1">
    <citation type="submission" date="2014-03" db="EMBL/GenBank/DDBJ databases">
        <title>Genome sequence of Sphingobium yanoikuyae B1.</title>
        <authorList>
            <person name="Gan H.M."/>
            <person name="Gan H.Y."/>
            <person name="Savka M.A."/>
        </authorList>
    </citation>
    <scope>NUCLEOTIDE SEQUENCE [LARGE SCALE GENOMIC DNA]</scope>
    <source>
        <strain evidence="2 3">B1</strain>
    </source>
</reference>
<keyword evidence="1 2" id="KW-0808">Transferase</keyword>
<evidence type="ECO:0000313" key="2">
    <source>
        <dbReference type="EMBL" id="KEZ18497.1"/>
    </source>
</evidence>
<dbReference type="Gene3D" id="3.30.1540.10">
    <property type="entry name" value="formyl-coa transferase, domain 3"/>
    <property type="match status" value="2"/>
</dbReference>
<dbReference type="eggNOG" id="COG1804">
    <property type="taxonomic scope" value="Bacteria"/>
</dbReference>
<evidence type="ECO:0000313" key="3">
    <source>
        <dbReference type="Proteomes" id="UP000028534"/>
    </source>
</evidence>
<organism evidence="2 3">
    <name type="scientific">Sphingobium yanoikuyae</name>
    <name type="common">Sphingomonas yanoikuyae</name>
    <dbReference type="NCBI Taxonomy" id="13690"/>
    <lineage>
        <taxon>Bacteria</taxon>
        <taxon>Pseudomonadati</taxon>
        <taxon>Pseudomonadota</taxon>
        <taxon>Alphaproteobacteria</taxon>
        <taxon>Sphingomonadales</taxon>
        <taxon>Sphingomonadaceae</taxon>
        <taxon>Sphingobium</taxon>
    </lineage>
</organism>
<dbReference type="AlphaFoldDB" id="A0A084EKK5"/>
<dbReference type="Gene3D" id="3.40.50.10540">
    <property type="entry name" value="Crotonobetainyl-coa:carnitine coa-transferase, domain 1"/>
    <property type="match status" value="2"/>
</dbReference>
<dbReference type="EMBL" id="JGVR01000015">
    <property type="protein sequence ID" value="KEZ18497.1"/>
    <property type="molecule type" value="Genomic_DNA"/>
</dbReference>
<dbReference type="Pfam" id="PF02515">
    <property type="entry name" value="CoA_transf_3"/>
    <property type="match status" value="2"/>
</dbReference>
<dbReference type="PATRIC" id="fig|13690.10.peg.2593"/>
<dbReference type="SUPFAM" id="SSF89796">
    <property type="entry name" value="CoA-transferase family III (CaiB/BaiF)"/>
    <property type="match status" value="2"/>
</dbReference>
<name>A0A084EKK5_SPHYA</name>
<dbReference type="InterPro" id="IPR050509">
    <property type="entry name" value="CoA-transferase_III"/>
</dbReference>
<dbReference type="PANTHER" id="PTHR48228:SF6">
    <property type="entry name" value="L-CARNITINE COA-TRANSFERASE"/>
    <property type="match status" value="1"/>
</dbReference>
<gene>
    <name evidence="2" type="ORF">CP98_02527</name>
</gene>
<dbReference type="STRING" id="13690.AX777_12030"/>
<dbReference type="GO" id="GO:0016740">
    <property type="term" value="F:transferase activity"/>
    <property type="evidence" value="ECO:0007669"/>
    <property type="project" value="UniProtKB-KW"/>
</dbReference>
<sequence>MPGPLDHLVVIELSTEMPVAIAGMLLADHGADVLKVEPRGGAYFAHELTRKSWDRSKRSVELDVADADDRAALRGLLGGADIFIHALEEGEAKALGLDGESLARDYPELIVSALTAYGADTPFADRPRGEGLAAALLGTMIDKSSPFREGPVYLGHPALHYGQAFLGVIGALTAIRARRSSGKGQKVESSLLDAMLAQSPMNNWWQEEGISYIKAGDSGAVDRFGRTRLVTGMFECGDGLFLQIHTGGQGGFKAAMDQLGFGDRVSVVKGAAEMSVPLSDDEYHIARVEIFDAFKARPRAEWIALFQAADVAALPVLEPAEVLLDEQVEFVGQRIALPDAEFGTIYQAAPAVRFDRTPCAAPRPAPAIGADNDALADLIARKRGELAAAGKPLDRPLEGIKVVDFSSFFAVGFGGRLLSDLGADVIKVETPDGDQMRPLPDCFDAAQRGKRDIVLNLKQPEALEAALKLVAQADVVTHNLRPGKADKLGIGYEALSKINPRLLYVYLPGYGSKGPKSLLKSFAPLVSGWTGLLYEGGGAGNPPTRSVFGNEDYNNGFLGAAGILMGLERRAISGVGNYMEIPQLHSSLWTTSEHFLDADKQVVYGFRLDKDQAGYNALDRLYRTSDGWICIACRQDDRFAALARAVGQTGLIDDPRFASPKERSLHDAALLAVLAPWFADKTSAEAFALLDAAGVPCEIPAAKSWVREALWQDWAVASNRVIENFDSMYGHVRQFGSFIHLSDTPGHARKSAPRLGEHTRQILAEIGYAPDAIDALIDSGKAMQAADVTGRIQSRVSAA</sequence>
<dbReference type="InterPro" id="IPR023606">
    <property type="entry name" value="CoA-Trfase_III_dom_1_sf"/>
</dbReference>
<dbReference type="PANTHER" id="PTHR48228">
    <property type="entry name" value="SUCCINYL-COA--D-CITRAMALATE COA-TRANSFERASE"/>
    <property type="match status" value="1"/>
</dbReference>
<protein>
    <submittedName>
        <fullName evidence="2">Putative acyl-CoA transferase/carnitine dehydratase</fullName>
    </submittedName>
</protein>